<dbReference type="AlphaFoldDB" id="A0A2C6MEB2"/>
<keyword evidence="3" id="KW-1185">Reference proteome</keyword>
<accession>A0A2C6MEB2</accession>
<evidence type="ECO:0000313" key="3">
    <source>
        <dbReference type="Proteomes" id="UP000222564"/>
    </source>
</evidence>
<proteinExistence type="predicted"/>
<evidence type="ECO:0000313" key="2">
    <source>
        <dbReference type="EMBL" id="PHJ39649.1"/>
    </source>
</evidence>
<feature type="region of interest" description="Disordered" evidence="1">
    <location>
        <begin position="1"/>
        <end position="24"/>
    </location>
</feature>
<reference evidence="2 3" key="1">
    <citation type="submission" date="2013-09" db="EMBL/GenBank/DDBJ databases">
        <title>Biodegradation of hydrocarbons in the deep terrestrial subsurface : characterization of a microbial consortium composed of two Desulfotomaculum species originating from a deep geological formation.</title>
        <authorList>
            <person name="Aullo T."/>
            <person name="Berlendis S."/>
            <person name="Lascourreges J.-F."/>
            <person name="Dessort D."/>
            <person name="Saint-Laurent S."/>
            <person name="Schraauwers B."/>
            <person name="Mas J."/>
            <person name="Magot M."/>
            <person name="Ranchou-Peyruse A."/>
        </authorList>
    </citation>
    <scope>NUCLEOTIDE SEQUENCE [LARGE SCALE GENOMIC DNA]</scope>
    <source>
        <strain evidence="2 3">Bs107</strain>
    </source>
</reference>
<dbReference type="Proteomes" id="UP000222564">
    <property type="component" value="Unassembled WGS sequence"/>
</dbReference>
<protein>
    <submittedName>
        <fullName evidence="2">Uncharacterized protein</fullName>
    </submittedName>
</protein>
<organism evidence="2 3">
    <name type="scientific">Desulforamulus profundi</name>
    <dbReference type="NCBI Taxonomy" id="1383067"/>
    <lineage>
        <taxon>Bacteria</taxon>
        <taxon>Bacillati</taxon>
        <taxon>Bacillota</taxon>
        <taxon>Clostridia</taxon>
        <taxon>Eubacteriales</taxon>
        <taxon>Peptococcaceae</taxon>
        <taxon>Desulforamulus</taxon>
    </lineage>
</organism>
<evidence type="ECO:0000256" key="1">
    <source>
        <dbReference type="SAM" id="MobiDB-lite"/>
    </source>
</evidence>
<name>A0A2C6MEB2_9FIRM</name>
<sequence>MAGSSPRVARTATCGSLPNGEPNEYPDKFFYQGEEKVSNYFIVIKNFHPVIMLFHSFCLA</sequence>
<dbReference type="EMBL" id="AWQQ01000017">
    <property type="protein sequence ID" value="PHJ39649.1"/>
    <property type="molecule type" value="Genomic_DNA"/>
</dbReference>
<gene>
    <name evidence="2" type="ORF">P378_02305</name>
</gene>
<comment type="caution">
    <text evidence="2">The sequence shown here is derived from an EMBL/GenBank/DDBJ whole genome shotgun (WGS) entry which is preliminary data.</text>
</comment>